<dbReference type="STRING" id="183478.A0A364MVU2"/>
<evidence type="ECO:0000313" key="3">
    <source>
        <dbReference type="Proteomes" id="UP000249619"/>
    </source>
</evidence>
<accession>A0A364MVU2</accession>
<proteinExistence type="predicted"/>
<organism evidence="2 3">
    <name type="scientific">Stemphylium lycopersici</name>
    <name type="common">Tomato gray leaf spot disease fungus</name>
    <name type="synonym">Thyrospora lycopersici</name>
    <dbReference type="NCBI Taxonomy" id="183478"/>
    <lineage>
        <taxon>Eukaryota</taxon>
        <taxon>Fungi</taxon>
        <taxon>Dikarya</taxon>
        <taxon>Ascomycota</taxon>
        <taxon>Pezizomycotina</taxon>
        <taxon>Dothideomycetes</taxon>
        <taxon>Pleosporomycetidae</taxon>
        <taxon>Pleosporales</taxon>
        <taxon>Pleosporineae</taxon>
        <taxon>Pleosporaceae</taxon>
        <taxon>Stemphylium</taxon>
    </lineage>
</organism>
<keyword evidence="2" id="KW-0808">Transferase</keyword>
<dbReference type="Gene3D" id="1.10.510.10">
    <property type="entry name" value="Transferase(Phosphotransferase) domain 1"/>
    <property type="match status" value="1"/>
</dbReference>
<protein>
    <submittedName>
        <fullName evidence="2">Serine threonine protein kinase</fullName>
    </submittedName>
</protein>
<dbReference type="GO" id="GO:0004674">
    <property type="term" value="F:protein serine/threonine kinase activity"/>
    <property type="evidence" value="ECO:0007669"/>
    <property type="project" value="TreeGrafter"/>
</dbReference>
<feature type="domain" description="Protein kinase" evidence="1">
    <location>
        <begin position="183"/>
        <end position="491"/>
    </location>
</feature>
<keyword evidence="2" id="KW-0418">Kinase</keyword>
<dbReference type="GO" id="GO:0005524">
    <property type="term" value="F:ATP binding"/>
    <property type="evidence" value="ECO:0007669"/>
    <property type="project" value="InterPro"/>
</dbReference>
<comment type="caution">
    <text evidence="2">The sequence shown here is derived from an EMBL/GenBank/DDBJ whole genome shotgun (WGS) entry which is preliminary data.</text>
</comment>
<dbReference type="Pfam" id="PF00069">
    <property type="entry name" value="Pkinase"/>
    <property type="match status" value="1"/>
</dbReference>
<dbReference type="InterPro" id="IPR011009">
    <property type="entry name" value="Kinase-like_dom_sf"/>
</dbReference>
<gene>
    <name evidence="2" type="ORF">DDE83_007861</name>
</gene>
<dbReference type="PANTHER" id="PTHR24359:SF1">
    <property type="entry name" value="INHIBITOR OF NUCLEAR FACTOR KAPPA-B KINASE EPSILON SUBUNIT HOMOLOG 1-RELATED"/>
    <property type="match status" value="1"/>
</dbReference>
<dbReference type="PANTHER" id="PTHR24359">
    <property type="entry name" value="SERINE/THREONINE-PROTEIN KINASE SBK1"/>
    <property type="match status" value="1"/>
</dbReference>
<dbReference type="PROSITE" id="PS50011">
    <property type="entry name" value="PROTEIN_KINASE_DOM"/>
    <property type="match status" value="1"/>
</dbReference>
<dbReference type="EMBL" id="QGDH01000156">
    <property type="protein sequence ID" value="RAR04325.1"/>
    <property type="molecule type" value="Genomic_DNA"/>
</dbReference>
<dbReference type="InterPro" id="IPR000719">
    <property type="entry name" value="Prot_kinase_dom"/>
</dbReference>
<evidence type="ECO:0000313" key="2">
    <source>
        <dbReference type="EMBL" id="RAR04325.1"/>
    </source>
</evidence>
<evidence type="ECO:0000259" key="1">
    <source>
        <dbReference type="PROSITE" id="PS50011"/>
    </source>
</evidence>
<dbReference type="SMART" id="SM00220">
    <property type="entry name" value="S_TKc"/>
    <property type="match status" value="1"/>
</dbReference>
<reference evidence="3" key="1">
    <citation type="submission" date="2018-05" db="EMBL/GenBank/DDBJ databases">
        <title>Draft genome sequence of Stemphylium lycopersici strain CIDEFI 213.</title>
        <authorList>
            <person name="Medina R."/>
            <person name="Franco M.E.E."/>
            <person name="Lucentini C.G."/>
            <person name="Saparrat M.C.N."/>
            <person name="Balatti P.A."/>
        </authorList>
    </citation>
    <scope>NUCLEOTIDE SEQUENCE [LARGE SCALE GENOMIC DNA]</scope>
    <source>
        <strain evidence="3">CIDEFI 213</strain>
    </source>
</reference>
<keyword evidence="3" id="KW-1185">Reference proteome</keyword>
<dbReference type="AlphaFoldDB" id="A0A364MVU2"/>
<dbReference type="Proteomes" id="UP000249619">
    <property type="component" value="Unassembled WGS sequence"/>
</dbReference>
<dbReference type="SUPFAM" id="SSF56112">
    <property type="entry name" value="Protein kinase-like (PK-like)"/>
    <property type="match status" value="1"/>
</dbReference>
<sequence length="585" mass="66502">MNDYQPADIDLSRERQRIKEMMAAEEQPGSKLAMAIHQRMVWSAFSQKLFLPQDALEQILTVDTVHDELREATGKCPDKKLVKYIFDHARRTFAILAYRGTVAKAVRLQLFRFDDTSLPVSRRQDKLHSLNGPPQDDPAWDFFYRWSWGDITNFCTDQMPFLPKTFHKDSDMEELSQGQPLPFLTFRTLGDGGSFSILHKGTMHHAHHPVPGGNLGIAIKELHDKTDGAYDQELQALREAREMNHPNIVKFIGGFRQDSKSYLIFEWADGRNLREYWNDDTNWRRDEKLIGWTLQQICGLASALDKWHNFASGSAMNGRHGDLKPENILRSTRSGGDIFQIADLGLAKVHSQPTHIRKNPSTTARGTLRYLSPEVHSSTPQKISRSYDMWSMGCTILEWIIWLVYGPKEFLVFQNQCFPTELEQFFVFENGKPVVRSVIRSWIERMEDNNLRSDEQCYSGALRDLLLFVRERLLVPASRDDVTGSSDLPTGSSASGVEVKLTAAAESPSAGIGRAKSGALCEKLGELVETAKRRHNYMFNPQVIINASNHAGHLQRPENSLLKPDHRVKARAEVNGPAGDQRKIF</sequence>
<name>A0A364MVU2_STELY</name>